<dbReference type="PANTHER" id="PTHR46348">
    <property type="entry name" value="DELETED IN LUNG AND ESOPHAGEAL CANCER PROTEIN 1"/>
    <property type="match status" value="1"/>
</dbReference>
<dbReference type="Pfam" id="PF24771">
    <property type="entry name" value="Ig_CFAP74_1st"/>
    <property type="match status" value="1"/>
</dbReference>
<protein>
    <submittedName>
        <fullName evidence="1">Deleted in lung and esophageal cancer protein 1</fullName>
    </submittedName>
</protein>
<reference evidence="1" key="1">
    <citation type="submission" date="2020-05" db="EMBL/GenBank/DDBJ databases">
        <title>Phylogenomic resolution of chytrid fungi.</title>
        <authorList>
            <person name="Stajich J.E."/>
            <person name="Amses K."/>
            <person name="Simmons R."/>
            <person name="Seto K."/>
            <person name="Myers J."/>
            <person name="Bonds A."/>
            <person name="Quandt C.A."/>
            <person name="Barry K."/>
            <person name="Liu P."/>
            <person name="Grigoriev I."/>
            <person name="Longcore J.E."/>
            <person name="James T.Y."/>
        </authorList>
    </citation>
    <scope>NUCLEOTIDE SEQUENCE</scope>
    <source>
        <strain evidence="1">JEL0476</strain>
    </source>
</reference>
<sequence length="2640" mass="302596">MRSIRRSIVIVRTDRASFIIEKNGDEVTLQKSTINEVCSYLWKTFEHKSKELKKQFKEFEIKEFSIYLKNLLLSEHADAYTLQNNIIPMLNKWFSEAMWLLISQIATFECVTEQLLKVFIFSLNNFVVEKMLDKNFAFSNKMKGTFSIQEYYSFSFLDLVTIASNNNNTILKICALELIVNLGDYDIMEKLISAKIYLLFLLKFDVNAQEEKRFQIILKNLFNANLCKEKFTKLDLVQNELIAIIFDSATTYNRFNIQLFAIKFCSNIMSDSNLILKKRISEFCFLLITHSSFELCRRQAYSLILNQTFDGLEEKARDLSTQKRTIPRLASAHVWKLYFSMISSSEMCIFFNKSIQNLNTLISNEHTALHLVHGVLISIEASLDFVNIEEVNVLCINLLFKNIFYIADLNGEFNKNLSLCTFENEEVSTGDESFLEESVMRSSSWRAITTGLNILTKIYTKRSPLDLPKKKVWDLLIGILIESRHWGILQSCQKNFEEFLGLLRKVGSGEITSERIDGRYFGSVRVLILILKNQSFCEKVGKNFYNNYIAQLQSHALTESDSKSNAAAQAILALLIKNQDINPLMSIDKIFASSLSGLKKQNLNGKEVNLFAVILTILLGDAGSAAIENGEADEGTLNFTGLEFFKTYELSLKEIQSFNNENRNGLYYVLFLFSKFRSINSTTVDTNDLPLLEWLRKFCFDALGSTTIQDLAIFNQDVNKTNLGFDNFLVSTVDLYLNYFNSNEILFLDTLKLLMKKNVNVLTNAILCWLNTNWDDVFCKRNILENAFTLLLKESFCFLNSNRPAPKEKIFNLTKELFEVEKDESKLKMLSFKLMTYLKTKFLYKTVDINFLNLWLKFVDLNSTSHQPELRQCLVSTFICFKEILCCEKFFKGADVDVTLKSKFALLFIKFLEDSDGMVRDEAVKTYHQLFSSLYVFDPLYCSKELRNGSCLTNNDKYHFCVEKIIETKDTTNSTPKRINSAKEYLELVSKATLTSKASTVSIFEMKNGFQDVFDNLKMNCSYFQAQHEKLLKSTTSITDLEKSNNNSLSKVKLSKVISVNDELKINSSNESILKDENGNETYFSKLLVDEVDSVKINNFFESLVQKYTKTKELIKGVDNSQDELLDTFNEEIKNLESSYIKKAEQLNAMEILLNTSINETKQKEELLDLQDFKVYGPFYKSTGLPPLFNPIEMDETLMYQLGFLTLPVDSDLTETLTENIRSKVIPGLNKIEDYKINRIKNGKQKKWKKEAFNDYKFEILETFFDKNSAKKEKKILQIKDSKEIKNLKEKVEYLQNPRFPVINSKEKITEKNVSASTSVVPIPAIISFTDYQPNKTYRQTLLLKNRISHSQRFHITTKIPEKGDSPYFQIKLLNSPFEQDGTIAPGMSCKYLILFTPDSYADFEHSLHVTSEMGDSYFIPVKAFRRGPILSLEKVLNCGPCRANWPIISIWDIKNVGGVGKFYIVDEDAEEDKFKVFKLPNFMSDNSQKKFSRTGKFEVFPYKFSLEKNENTQIVVKYNPTFNQYVNLQEDLSNLKLACDNNTFFDFILKGFSQSEKVKIEKIIINATDFEITDNEIFDKVLNFGNQNPYSTTTATIIIKNETLLKFDYKWNLFSYPGENIYCKKSSFVNNSETNVTCFEFFPSIGTFMPEGTETFTINFTPLKAKIYETVAEFQLTPGKQGLTLPADIPSEFKVDEMTANTSTLLRLRFKGQGLNPVVKVHPPIIIVPCTLHVGCTFTSEITLENNSVSVQSFEWFYEGIDDDLLDISFSYSDNLLIPTNPKKVKLILTGKYPGIVNGKLLCKISEKNDPLNFLSVTLNCSVNLKPTDLMFSKNFIDFGVIALGDTKSIIIPLENKSNVELKWNIEGFSAESFYKANKNENELELVKDIGSMLPDALIKNETCYIFVIPNHGVIKPNSKQLLEFTFIPTWYQIFQGVVGINIVPKKFNNDLEPVKVSAIALSAYVQTPNVKIDNCEYEQGETINCYMGIPQKFKISAINNKHLEARIIWRYEVIPDEEVDESFILETKDLSVTFLPSTSFVLGSRESKEFEVEIKCSKVGKLSCLRLICQVEGMTEHDGERTLDLKVNSDGLAVTIEVTDPSIIDSETDRFEFFSPSSFKNLTDHSLKINYGSDLPIFKIQKRILVIRNTSAITSEFQLFTDVFKTNEEEDFVLQQSTIENSRFTLLGNEKEFSVTSPLEKIGFNSDKGRKYITHITRKRQLTKRMNNLLQDGKGAGFLIKPSFGVLGPYEEVEVEIICFNNIPNSYEDILHCTMKNWMDILIPVSLTVEGSPLRIFGAQLLQKERLEKTSNQHNSILNENHAIKKMDFGNRLITTSKGHDESECNSNENKERECCFKKFFQIENQSPVAVHLDLYSFSYECTKDLTKKGMNGQQDLNEMGDEGVFSVFPNSLAVAAFQTVQVTVKFESERSGSFTGNIIGDLKFDEKENGNLSATKDAKIQLPVGLKNLVNNPVSILKVEGKAILPKIELLEDGDSSFGGNTTEKYKIQLQLDKNMNVTSLKNMYLINETEIACKFNLDFYPKDMFTAKFQYDIPKFEEPLQNYDNTVKEDKIVKDNTFFFVKSKEKIFFNLECRSKVGLDKLIKMKELGPKNEPTEVGFMSCKFLNGTVQEFKINF</sequence>
<dbReference type="Pfam" id="PF23316">
    <property type="entry name" value="Ig_DLEC1_6th"/>
    <property type="match status" value="1"/>
</dbReference>
<dbReference type="EMBL" id="JADGJW010000027">
    <property type="protein sequence ID" value="KAJ3226868.1"/>
    <property type="molecule type" value="Genomic_DNA"/>
</dbReference>
<organism evidence="1 2">
    <name type="scientific">Clydaea vesicula</name>
    <dbReference type="NCBI Taxonomy" id="447962"/>
    <lineage>
        <taxon>Eukaryota</taxon>
        <taxon>Fungi</taxon>
        <taxon>Fungi incertae sedis</taxon>
        <taxon>Chytridiomycota</taxon>
        <taxon>Chytridiomycota incertae sedis</taxon>
        <taxon>Chytridiomycetes</taxon>
        <taxon>Lobulomycetales</taxon>
        <taxon>Lobulomycetaceae</taxon>
        <taxon>Clydaea</taxon>
    </lineage>
</organism>
<name>A0AAD5XYZ9_9FUNG</name>
<dbReference type="GO" id="GO:0005929">
    <property type="term" value="C:cilium"/>
    <property type="evidence" value="ECO:0007669"/>
    <property type="project" value="TreeGrafter"/>
</dbReference>
<dbReference type="GO" id="GO:0015631">
    <property type="term" value="F:tubulin binding"/>
    <property type="evidence" value="ECO:0007669"/>
    <property type="project" value="TreeGrafter"/>
</dbReference>
<dbReference type="PANTHER" id="PTHR46348:SF1">
    <property type="entry name" value="DELETED IN LUNG AND ESOPHAGEAL CANCER PROTEIN 1"/>
    <property type="match status" value="1"/>
</dbReference>
<gene>
    <name evidence="1" type="primary">DLEC1</name>
    <name evidence="1" type="ORF">HK099_003980</name>
</gene>
<accession>A0AAD5XYZ9</accession>
<keyword evidence="2" id="KW-1185">Reference proteome</keyword>
<comment type="caution">
    <text evidence="1">The sequence shown here is derived from an EMBL/GenBank/DDBJ whole genome shotgun (WGS) entry which is preliminary data.</text>
</comment>
<dbReference type="Gene3D" id="2.60.40.10">
    <property type="entry name" value="Immunoglobulins"/>
    <property type="match status" value="4"/>
</dbReference>
<dbReference type="InterPro" id="IPR013783">
    <property type="entry name" value="Ig-like_fold"/>
</dbReference>
<evidence type="ECO:0000313" key="2">
    <source>
        <dbReference type="Proteomes" id="UP001211065"/>
    </source>
</evidence>
<dbReference type="InterPro" id="IPR033304">
    <property type="entry name" value="DLEC1"/>
</dbReference>
<dbReference type="Proteomes" id="UP001211065">
    <property type="component" value="Unassembled WGS sequence"/>
</dbReference>
<evidence type="ECO:0000313" key="1">
    <source>
        <dbReference type="EMBL" id="KAJ3226868.1"/>
    </source>
</evidence>
<dbReference type="GO" id="GO:0005737">
    <property type="term" value="C:cytoplasm"/>
    <property type="evidence" value="ECO:0007669"/>
    <property type="project" value="TreeGrafter"/>
</dbReference>
<proteinExistence type="predicted"/>